<protein>
    <submittedName>
        <fullName evidence="2">Molecular chaperone TorD family protein</fullName>
    </submittedName>
</protein>
<dbReference type="InterPro" id="IPR050289">
    <property type="entry name" value="TorD/DmsD_chaperones"/>
</dbReference>
<keyword evidence="3" id="KW-1185">Reference proteome</keyword>
<proteinExistence type="predicted"/>
<accession>A0A9X3CMD3</accession>
<comment type="caution">
    <text evidence="2">The sequence shown here is derived from an EMBL/GenBank/DDBJ whole genome shotgun (WGS) entry which is preliminary data.</text>
</comment>
<dbReference type="RefSeq" id="WP_265673505.1">
    <property type="nucleotide sequence ID" value="NZ_JAKRRY010000002.1"/>
</dbReference>
<evidence type="ECO:0000313" key="3">
    <source>
        <dbReference type="Proteomes" id="UP001155587"/>
    </source>
</evidence>
<dbReference type="EMBL" id="JAKRRY010000002">
    <property type="protein sequence ID" value="MCW8345060.1"/>
    <property type="molecule type" value="Genomic_DNA"/>
</dbReference>
<dbReference type="InterPro" id="IPR026269">
    <property type="entry name" value="DmsD-type"/>
</dbReference>
<dbReference type="PANTHER" id="PTHR34227">
    <property type="entry name" value="CHAPERONE PROTEIN YCDY"/>
    <property type="match status" value="1"/>
</dbReference>
<dbReference type="Gene3D" id="1.10.3480.10">
    <property type="entry name" value="TorD-like"/>
    <property type="match status" value="1"/>
</dbReference>
<evidence type="ECO:0000256" key="1">
    <source>
        <dbReference type="ARBA" id="ARBA00023186"/>
    </source>
</evidence>
<dbReference type="InterPro" id="IPR036411">
    <property type="entry name" value="TorD-like_sf"/>
</dbReference>
<dbReference type="Pfam" id="PF02613">
    <property type="entry name" value="Nitrate_red_del"/>
    <property type="match status" value="1"/>
</dbReference>
<sequence length="210" mass="23850">MQDTLQNDVIDLENLSAMAKVFGSLFYFPLTGDNNQALLTALADESQACGEPVHETAFTQWAQVVAEDGTDTLNQDFFLLFEGGEAMYAPPWGSVYLDKEEVIFGETTVAYRQFLRQNGVELDTGMREPEDQFGLMLFAVSQFIEEKHALSAIKALLSEHLFTWCYRYLELVEKHAQTNSYQQLALLATEWCLAVQELLDIQPLAKKLYR</sequence>
<dbReference type="AlphaFoldDB" id="A0A9X3CMD3"/>
<dbReference type="InterPro" id="IPR020945">
    <property type="entry name" value="DMSO/NO3_reduct_chaperone"/>
</dbReference>
<name>A0A9X3CMD3_9VIBR</name>
<dbReference type="Proteomes" id="UP001155587">
    <property type="component" value="Unassembled WGS sequence"/>
</dbReference>
<reference evidence="2" key="1">
    <citation type="submission" date="2022-02" db="EMBL/GenBank/DDBJ databases">
        <title>Vibrio sp. nov, a new bacterium isolated from seawater.</title>
        <authorList>
            <person name="Yuan Y."/>
        </authorList>
    </citation>
    <scope>NUCLEOTIDE SEQUENCE</scope>
    <source>
        <strain evidence="2">ZSDZ65</strain>
    </source>
</reference>
<organism evidence="2 3">
    <name type="scientific">Vibrio qingdaonensis</name>
    <dbReference type="NCBI Taxonomy" id="2829491"/>
    <lineage>
        <taxon>Bacteria</taxon>
        <taxon>Pseudomonadati</taxon>
        <taxon>Pseudomonadota</taxon>
        <taxon>Gammaproteobacteria</taxon>
        <taxon>Vibrionales</taxon>
        <taxon>Vibrionaceae</taxon>
        <taxon>Vibrio</taxon>
    </lineage>
</organism>
<dbReference type="PANTHER" id="PTHR34227:SF13">
    <property type="entry name" value="TAT PROOFREADING CHAPERONE DMSD-RELATED"/>
    <property type="match status" value="1"/>
</dbReference>
<dbReference type="SUPFAM" id="SSF89155">
    <property type="entry name" value="TorD-like"/>
    <property type="match status" value="1"/>
</dbReference>
<dbReference type="PIRSF" id="PIRSF004690">
    <property type="entry name" value="DmsD"/>
    <property type="match status" value="1"/>
</dbReference>
<gene>
    <name evidence="2" type="ORF">MD535_03335</name>
</gene>
<keyword evidence="1" id="KW-0143">Chaperone</keyword>
<evidence type="ECO:0000313" key="2">
    <source>
        <dbReference type="EMBL" id="MCW8345060.1"/>
    </source>
</evidence>